<proteinExistence type="predicted"/>
<dbReference type="Proteomes" id="UP000278962">
    <property type="component" value="Unassembled WGS sequence"/>
</dbReference>
<evidence type="ECO:0000313" key="1">
    <source>
        <dbReference type="EMBL" id="RKQ91082.1"/>
    </source>
</evidence>
<dbReference type="RefSeq" id="WP_121248391.1">
    <property type="nucleotide sequence ID" value="NZ_RBIL01000001.1"/>
</dbReference>
<reference evidence="1 2" key="1">
    <citation type="submission" date="2018-10" db="EMBL/GenBank/DDBJ databases">
        <title>Genomic Encyclopedia of Archaeal and Bacterial Type Strains, Phase II (KMG-II): from individual species to whole genera.</title>
        <authorList>
            <person name="Goeker M."/>
        </authorList>
    </citation>
    <scope>NUCLEOTIDE SEQUENCE [LARGE SCALE GENOMIC DNA]</scope>
    <source>
        <strain evidence="1 2">DSM 14954</strain>
    </source>
</reference>
<organism evidence="1 2">
    <name type="scientific">Solirubrobacter pauli</name>
    <dbReference type="NCBI Taxonomy" id="166793"/>
    <lineage>
        <taxon>Bacteria</taxon>
        <taxon>Bacillati</taxon>
        <taxon>Actinomycetota</taxon>
        <taxon>Thermoleophilia</taxon>
        <taxon>Solirubrobacterales</taxon>
        <taxon>Solirubrobacteraceae</taxon>
        <taxon>Solirubrobacter</taxon>
    </lineage>
</organism>
<name>A0A660L7T4_9ACTN</name>
<dbReference type="EMBL" id="RBIL01000001">
    <property type="protein sequence ID" value="RKQ91082.1"/>
    <property type="molecule type" value="Genomic_DNA"/>
</dbReference>
<gene>
    <name evidence="1" type="ORF">C8N24_0899</name>
</gene>
<dbReference type="OrthoDB" id="9856051at2"/>
<accession>A0A660L7T4</accession>
<protein>
    <submittedName>
        <fullName evidence="1">Uncharacterized protein</fullName>
    </submittedName>
</protein>
<keyword evidence="2" id="KW-1185">Reference proteome</keyword>
<evidence type="ECO:0000313" key="2">
    <source>
        <dbReference type="Proteomes" id="UP000278962"/>
    </source>
</evidence>
<sequence>MITVNAKLPAPYIHADNRGLVLCNGPQCVFIPAANLRAAIETFTILAEEGRATRPQAGHVVGGYRDGDEVVIYAGTPDQLLSVTISDADFVALREAISAR</sequence>
<comment type="caution">
    <text evidence="1">The sequence shown here is derived from an EMBL/GenBank/DDBJ whole genome shotgun (WGS) entry which is preliminary data.</text>
</comment>
<dbReference type="AlphaFoldDB" id="A0A660L7T4"/>